<feature type="compositionally biased region" description="Basic and acidic residues" evidence="1">
    <location>
        <begin position="58"/>
        <end position="67"/>
    </location>
</feature>
<evidence type="ECO:0000313" key="2">
    <source>
        <dbReference type="EMBL" id="GJD53566.1"/>
    </source>
</evidence>
<sequence length="95" mass="10219">MEDRGRRERPQLVKVTVELDGVVADRGVNGLAQPSQDGEAPAEAEADERHAGVGGELGAERPRRLPDIPDHGIDVHLLSLKQHPIMLRSAAALGF</sequence>
<reference evidence="2" key="1">
    <citation type="journal article" date="2021" name="Front. Microbiol.">
        <title>Comprehensive Comparative Genomics and Phenotyping of Methylobacterium Species.</title>
        <authorList>
            <person name="Alessa O."/>
            <person name="Ogura Y."/>
            <person name="Fujitani Y."/>
            <person name="Takami H."/>
            <person name="Hayashi T."/>
            <person name="Sahin N."/>
            <person name="Tani A."/>
        </authorList>
    </citation>
    <scope>NUCLEOTIDE SEQUENCE</scope>
    <source>
        <strain evidence="2">KCTC 52305</strain>
    </source>
</reference>
<dbReference type="EMBL" id="BPQH01000032">
    <property type="protein sequence ID" value="GJD53566.1"/>
    <property type="molecule type" value="Genomic_DNA"/>
</dbReference>
<proteinExistence type="predicted"/>
<name>A0ABQ4R784_9HYPH</name>
<comment type="caution">
    <text evidence="2">The sequence shown here is derived from an EMBL/GenBank/DDBJ whole genome shotgun (WGS) entry which is preliminary data.</text>
</comment>
<keyword evidence="3" id="KW-1185">Reference proteome</keyword>
<accession>A0ABQ4R784</accession>
<organism evidence="2 3">
    <name type="scientific">Methylobacterium crusticola</name>
    <dbReference type="NCBI Taxonomy" id="1697972"/>
    <lineage>
        <taxon>Bacteria</taxon>
        <taxon>Pseudomonadati</taxon>
        <taxon>Pseudomonadota</taxon>
        <taxon>Alphaproteobacteria</taxon>
        <taxon>Hyphomicrobiales</taxon>
        <taxon>Methylobacteriaceae</taxon>
        <taxon>Methylobacterium</taxon>
    </lineage>
</organism>
<dbReference type="Proteomes" id="UP001055167">
    <property type="component" value="Unassembled WGS sequence"/>
</dbReference>
<protein>
    <submittedName>
        <fullName evidence="2">Uncharacterized protein</fullName>
    </submittedName>
</protein>
<gene>
    <name evidence="2" type="ORF">OPKNFCMD_6343</name>
</gene>
<evidence type="ECO:0000313" key="3">
    <source>
        <dbReference type="Proteomes" id="UP001055167"/>
    </source>
</evidence>
<feature type="region of interest" description="Disordered" evidence="1">
    <location>
        <begin position="26"/>
        <end position="67"/>
    </location>
</feature>
<evidence type="ECO:0000256" key="1">
    <source>
        <dbReference type="SAM" id="MobiDB-lite"/>
    </source>
</evidence>
<reference evidence="2" key="2">
    <citation type="submission" date="2021-08" db="EMBL/GenBank/DDBJ databases">
        <authorList>
            <person name="Tani A."/>
            <person name="Ola A."/>
            <person name="Ogura Y."/>
            <person name="Katsura K."/>
            <person name="Hayashi T."/>
        </authorList>
    </citation>
    <scope>NUCLEOTIDE SEQUENCE</scope>
    <source>
        <strain evidence="2">KCTC 52305</strain>
    </source>
</reference>